<evidence type="ECO:0000313" key="1">
    <source>
        <dbReference type="EMBL" id="GAG53718.1"/>
    </source>
</evidence>
<protein>
    <submittedName>
        <fullName evidence="1">Uncharacterized protein</fullName>
    </submittedName>
</protein>
<sequence>MSTTVETLQSRLQAMIGDTNAVYADKYLNAINNASRELYGDLFKRLKDDTLIGNNILPPFHWTTTSTLDFYTEPTGTLAKTTT</sequence>
<dbReference type="EMBL" id="BART01007029">
    <property type="protein sequence ID" value="GAG53718.1"/>
    <property type="molecule type" value="Genomic_DNA"/>
</dbReference>
<proteinExistence type="predicted"/>
<dbReference type="AlphaFoldDB" id="X0YZN0"/>
<name>X0YZN0_9ZZZZ</name>
<comment type="caution">
    <text evidence="1">The sequence shown here is derived from an EMBL/GenBank/DDBJ whole genome shotgun (WGS) entry which is preliminary data.</text>
</comment>
<organism evidence="1">
    <name type="scientific">marine sediment metagenome</name>
    <dbReference type="NCBI Taxonomy" id="412755"/>
    <lineage>
        <taxon>unclassified sequences</taxon>
        <taxon>metagenomes</taxon>
        <taxon>ecological metagenomes</taxon>
    </lineage>
</organism>
<feature type="non-terminal residue" evidence="1">
    <location>
        <position position="83"/>
    </location>
</feature>
<reference evidence="1" key="1">
    <citation type="journal article" date="2014" name="Front. Microbiol.">
        <title>High frequency of phylogenetically diverse reductive dehalogenase-homologous genes in deep subseafloor sedimentary metagenomes.</title>
        <authorList>
            <person name="Kawai M."/>
            <person name="Futagami T."/>
            <person name="Toyoda A."/>
            <person name="Takaki Y."/>
            <person name="Nishi S."/>
            <person name="Hori S."/>
            <person name="Arai W."/>
            <person name="Tsubouchi T."/>
            <person name="Morono Y."/>
            <person name="Uchiyama I."/>
            <person name="Ito T."/>
            <person name="Fujiyama A."/>
            <person name="Inagaki F."/>
            <person name="Takami H."/>
        </authorList>
    </citation>
    <scope>NUCLEOTIDE SEQUENCE</scope>
    <source>
        <strain evidence="1">Expedition CK06-06</strain>
    </source>
</reference>
<accession>X0YZN0</accession>
<gene>
    <name evidence="1" type="ORF">S01H4_16045</name>
</gene>